<comment type="caution">
    <text evidence="2">The sequence shown here is derived from an EMBL/GenBank/DDBJ whole genome shotgun (WGS) entry which is preliminary data.</text>
</comment>
<dbReference type="RefSeq" id="WP_189486950.1">
    <property type="nucleotide sequence ID" value="NZ_BMZB01000003.1"/>
</dbReference>
<keyword evidence="1" id="KW-0812">Transmembrane</keyword>
<dbReference type="AlphaFoldDB" id="A0A918Q8H7"/>
<proteinExistence type="predicted"/>
<protein>
    <submittedName>
        <fullName evidence="2">Uncharacterized protein</fullName>
    </submittedName>
</protein>
<evidence type="ECO:0000313" key="2">
    <source>
        <dbReference type="EMBL" id="GGZ37259.1"/>
    </source>
</evidence>
<sequence length="84" mass="9132">MGPLTITAIFIIIWWTAFFVVLPLGNQSHREAGIETTDGGDPGAPVEPNLKKKLLTTTYIAAGIWVLVMIIIQFGLIPLPEFPG</sequence>
<keyword evidence="1" id="KW-0472">Membrane</keyword>
<feature type="transmembrane region" description="Helical" evidence="1">
    <location>
        <begin position="6"/>
        <end position="25"/>
    </location>
</feature>
<dbReference type="EMBL" id="BMZB01000003">
    <property type="protein sequence ID" value="GGZ37259.1"/>
    <property type="molecule type" value="Genomic_DNA"/>
</dbReference>
<name>A0A918Q8H7_9CAUL</name>
<reference evidence="2" key="1">
    <citation type="journal article" date="2014" name="Int. J. Syst. Evol. Microbiol.">
        <title>Complete genome sequence of Corynebacterium casei LMG S-19264T (=DSM 44701T), isolated from a smear-ripened cheese.</title>
        <authorList>
            <consortium name="US DOE Joint Genome Institute (JGI-PGF)"/>
            <person name="Walter F."/>
            <person name="Albersmeier A."/>
            <person name="Kalinowski J."/>
            <person name="Ruckert C."/>
        </authorList>
    </citation>
    <scope>NUCLEOTIDE SEQUENCE</scope>
    <source>
        <strain evidence="2">KCTC 32296</strain>
    </source>
</reference>
<dbReference type="InterPro" id="IPR009935">
    <property type="entry name" value="DUF1467"/>
</dbReference>
<keyword evidence="1" id="KW-1133">Transmembrane helix</keyword>
<keyword evidence="3" id="KW-1185">Reference proteome</keyword>
<dbReference type="Proteomes" id="UP000662572">
    <property type="component" value="Unassembled WGS sequence"/>
</dbReference>
<evidence type="ECO:0000313" key="3">
    <source>
        <dbReference type="Proteomes" id="UP000662572"/>
    </source>
</evidence>
<organism evidence="2 3">
    <name type="scientific">Asticcacaulis endophyticus</name>
    <dbReference type="NCBI Taxonomy" id="1395890"/>
    <lineage>
        <taxon>Bacteria</taxon>
        <taxon>Pseudomonadati</taxon>
        <taxon>Pseudomonadota</taxon>
        <taxon>Alphaproteobacteria</taxon>
        <taxon>Caulobacterales</taxon>
        <taxon>Caulobacteraceae</taxon>
        <taxon>Asticcacaulis</taxon>
    </lineage>
</organism>
<feature type="transmembrane region" description="Helical" evidence="1">
    <location>
        <begin position="59"/>
        <end position="79"/>
    </location>
</feature>
<reference evidence="2" key="2">
    <citation type="submission" date="2020-09" db="EMBL/GenBank/DDBJ databases">
        <authorList>
            <person name="Sun Q."/>
            <person name="Kim S."/>
        </authorList>
    </citation>
    <scope>NUCLEOTIDE SEQUENCE</scope>
    <source>
        <strain evidence="2">KCTC 32296</strain>
    </source>
</reference>
<dbReference type="Pfam" id="PF07330">
    <property type="entry name" value="DUF1467"/>
    <property type="match status" value="1"/>
</dbReference>
<gene>
    <name evidence="2" type="ORF">GCM10011273_24580</name>
</gene>
<accession>A0A918Q8H7</accession>
<evidence type="ECO:0000256" key="1">
    <source>
        <dbReference type="SAM" id="Phobius"/>
    </source>
</evidence>